<comment type="caution">
    <text evidence="13">The sequence shown here is derived from an EMBL/GenBank/DDBJ whole genome shotgun (WGS) entry which is preliminary data.</text>
</comment>
<dbReference type="InterPro" id="IPR000653">
    <property type="entry name" value="DegT/StrS_aminotransferase"/>
</dbReference>
<sequence length="482" mass="52558">MANARLENMVAPTDATLKQVMNLMSANTIGVVFICDSDGILRGVITDGDIRRAFLTGATVEQPCQPYLRPSYTAGRVGVPRNENLALMSRRILHLPLVDADGRLVDYLSWKDMWHVPLVSPSLSGNELRYVEECISTGWISSQGPFIQRFEAMARDFLGTGFALSTANGTLSLQLAIQALDIGPGDEVIVPNFTFGASANAVMQRGATPVFADIDPASWTLSPESVAALVGPRTKAIMPVHIYGQACDMDPIMDIARSHGLKVIEDCAEALGAEYKGRRVGSIGDVGCFSFFANKIITTGEGGLVTVNDPQLYERLKMLRDHGVKPERRYWHLEPGTNCRMTNLQAALGVAQMERVDEFLALRDRLAERYDAELAGIRGIVPHRAANWGRKVCWLYSVVVEPESFGMDRDSLLAALRELGVEARPVFPALDDQPAFVGSRAGDVEASRSLAVNGLSLPTGNEMSVIEVVRVVEALRILGRTE</sequence>
<dbReference type="PANTHER" id="PTHR30244:SF34">
    <property type="entry name" value="DTDP-4-AMINO-4,6-DIDEOXYGALACTOSE TRANSAMINASE"/>
    <property type="match status" value="1"/>
</dbReference>
<evidence type="ECO:0000256" key="5">
    <source>
        <dbReference type="ARBA" id="ARBA00022898"/>
    </source>
</evidence>
<keyword evidence="14" id="KW-1185">Reference proteome</keyword>
<dbReference type="CDD" id="cd00616">
    <property type="entry name" value="AHBA_syn"/>
    <property type="match status" value="1"/>
</dbReference>
<dbReference type="GO" id="GO:0000271">
    <property type="term" value="P:polysaccharide biosynthetic process"/>
    <property type="evidence" value="ECO:0007669"/>
    <property type="project" value="TreeGrafter"/>
</dbReference>
<name>A0A7C9URF0_9PROT</name>
<dbReference type="SMART" id="SM00116">
    <property type="entry name" value="CBS"/>
    <property type="match status" value="2"/>
</dbReference>
<evidence type="ECO:0000256" key="6">
    <source>
        <dbReference type="ARBA" id="ARBA00037999"/>
    </source>
</evidence>
<dbReference type="EMBL" id="JAAIYP010000001">
    <property type="protein sequence ID" value="NFV78548.1"/>
    <property type="molecule type" value="Genomic_DNA"/>
</dbReference>
<dbReference type="InterPro" id="IPR015424">
    <property type="entry name" value="PyrdxlP-dep_Trfase"/>
</dbReference>
<proteinExistence type="inferred from homology"/>
<evidence type="ECO:0000256" key="11">
    <source>
        <dbReference type="RuleBase" id="RU004508"/>
    </source>
</evidence>
<dbReference type="Pfam" id="PF00571">
    <property type="entry name" value="CBS"/>
    <property type="match status" value="1"/>
</dbReference>
<evidence type="ECO:0000256" key="8">
    <source>
        <dbReference type="ARBA" id="ARBA00066317"/>
    </source>
</evidence>
<comment type="catalytic activity">
    <reaction evidence="7">
        <text>GDP-alpha-D-perosamine + 2-oxoglutarate = GDP-4-dehydro-alpha-D-rhamnose + L-glutamate</text>
        <dbReference type="Rhea" id="RHEA:36779"/>
        <dbReference type="ChEBI" id="CHEBI:16810"/>
        <dbReference type="ChEBI" id="CHEBI:29985"/>
        <dbReference type="ChEBI" id="CHEBI:57964"/>
        <dbReference type="ChEBI" id="CHEBI:73996"/>
        <dbReference type="EC" id="2.6.1.102"/>
    </reaction>
</comment>
<evidence type="ECO:0000256" key="4">
    <source>
        <dbReference type="ARBA" id="ARBA00022679"/>
    </source>
</evidence>
<dbReference type="Gene3D" id="3.40.640.10">
    <property type="entry name" value="Type I PLP-dependent aspartate aminotransferase-like (Major domain)"/>
    <property type="match status" value="1"/>
</dbReference>
<dbReference type="PANTHER" id="PTHR30244">
    <property type="entry name" value="TRANSAMINASE"/>
    <property type="match status" value="1"/>
</dbReference>
<keyword evidence="3" id="KW-0032">Aminotransferase</keyword>
<dbReference type="Proteomes" id="UP000480684">
    <property type="component" value="Unassembled WGS sequence"/>
</dbReference>
<dbReference type="AlphaFoldDB" id="A0A7C9URF0"/>
<dbReference type="PROSITE" id="PS51371">
    <property type="entry name" value="CBS"/>
    <property type="match status" value="1"/>
</dbReference>
<dbReference type="GO" id="GO:0102933">
    <property type="term" value="F:GDP-4-dehydro-6-deoxy-D-mannose-4-aminotransferase activity"/>
    <property type="evidence" value="ECO:0007669"/>
    <property type="project" value="UniProtKB-EC"/>
</dbReference>
<evidence type="ECO:0000313" key="14">
    <source>
        <dbReference type="Proteomes" id="UP000480684"/>
    </source>
</evidence>
<evidence type="ECO:0000256" key="7">
    <source>
        <dbReference type="ARBA" id="ARBA00051587"/>
    </source>
</evidence>
<keyword evidence="10" id="KW-0129">CBS domain</keyword>
<keyword evidence="5 11" id="KW-0663">Pyridoxal phosphate</keyword>
<dbReference type="EC" id="2.6.1.102" evidence="8"/>
<comment type="cofactor">
    <cofactor evidence="1">
        <name>pyridoxal 5'-phosphate</name>
        <dbReference type="ChEBI" id="CHEBI:597326"/>
    </cofactor>
</comment>
<dbReference type="FunFam" id="3.40.640.10:FF:000090">
    <property type="entry name" value="Pyridoxal phosphate-dependent aminotransferase"/>
    <property type="match status" value="1"/>
</dbReference>
<comment type="similarity">
    <text evidence="6 11">Belongs to the DegT/DnrJ/EryC1 family.</text>
</comment>
<evidence type="ECO:0000259" key="12">
    <source>
        <dbReference type="PROSITE" id="PS51371"/>
    </source>
</evidence>
<evidence type="ECO:0000256" key="2">
    <source>
        <dbReference type="ARBA" id="ARBA00005125"/>
    </source>
</evidence>
<evidence type="ECO:0000256" key="3">
    <source>
        <dbReference type="ARBA" id="ARBA00022576"/>
    </source>
</evidence>
<feature type="domain" description="CBS" evidence="12">
    <location>
        <begin position="1"/>
        <end position="60"/>
    </location>
</feature>
<dbReference type="Pfam" id="PF01041">
    <property type="entry name" value="DegT_DnrJ_EryC1"/>
    <property type="match status" value="1"/>
</dbReference>
<dbReference type="InterPro" id="IPR015422">
    <property type="entry name" value="PyrdxlP-dep_Trfase_small"/>
</dbReference>
<dbReference type="InterPro" id="IPR015421">
    <property type="entry name" value="PyrdxlP-dep_Trfase_major"/>
</dbReference>
<evidence type="ECO:0000256" key="10">
    <source>
        <dbReference type="PROSITE-ProRule" id="PRU00703"/>
    </source>
</evidence>
<dbReference type="InterPro" id="IPR046342">
    <property type="entry name" value="CBS_dom_sf"/>
</dbReference>
<keyword evidence="4" id="KW-0808">Transferase</keyword>
<protein>
    <recommendedName>
        <fullName evidence="9">GDP-perosamine synthase</fullName>
        <ecNumber evidence="8">2.6.1.102</ecNumber>
    </recommendedName>
</protein>
<dbReference type="GO" id="GO:0030170">
    <property type="term" value="F:pyridoxal phosphate binding"/>
    <property type="evidence" value="ECO:0007669"/>
    <property type="project" value="TreeGrafter"/>
</dbReference>
<evidence type="ECO:0000256" key="1">
    <source>
        <dbReference type="ARBA" id="ARBA00001933"/>
    </source>
</evidence>
<evidence type="ECO:0000313" key="13">
    <source>
        <dbReference type="EMBL" id="NFV78548.1"/>
    </source>
</evidence>
<organism evidence="13 14">
    <name type="scientific">Magnetospirillum aberrantis SpK</name>
    <dbReference type="NCBI Taxonomy" id="908842"/>
    <lineage>
        <taxon>Bacteria</taxon>
        <taxon>Pseudomonadati</taxon>
        <taxon>Pseudomonadota</taxon>
        <taxon>Alphaproteobacteria</taxon>
        <taxon>Rhodospirillales</taxon>
        <taxon>Rhodospirillaceae</taxon>
        <taxon>Magnetospirillum</taxon>
    </lineage>
</organism>
<dbReference type="InterPro" id="IPR000644">
    <property type="entry name" value="CBS_dom"/>
</dbReference>
<dbReference type="Gene3D" id="3.90.1150.10">
    <property type="entry name" value="Aspartate Aminotransferase, domain 1"/>
    <property type="match status" value="1"/>
</dbReference>
<comment type="pathway">
    <text evidence="2">Bacterial outer membrane biogenesis; LPS O-antigen biosynthesis.</text>
</comment>
<accession>A0A7C9URF0</accession>
<dbReference type="RefSeq" id="WP_163673570.1">
    <property type="nucleotide sequence ID" value="NZ_JAAIYP010000001.1"/>
</dbReference>
<reference evidence="13 14" key="1">
    <citation type="submission" date="2020-02" db="EMBL/GenBank/DDBJ databases">
        <authorList>
            <person name="Dziuba M."/>
            <person name="Kuznetsov B."/>
            <person name="Mardanov A."/>
            <person name="Ravin N."/>
            <person name="Grouzdev D."/>
        </authorList>
    </citation>
    <scope>NUCLEOTIDE SEQUENCE [LARGE SCALE GENOMIC DNA]</scope>
    <source>
        <strain evidence="13 14">SpK</strain>
    </source>
</reference>
<dbReference type="Gene3D" id="3.10.580.10">
    <property type="entry name" value="CBS-domain"/>
    <property type="match status" value="1"/>
</dbReference>
<dbReference type="SUPFAM" id="SSF53383">
    <property type="entry name" value="PLP-dependent transferases"/>
    <property type="match status" value="1"/>
</dbReference>
<gene>
    <name evidence="13" type="ORF">G4223_00260</name>
</gene>
<dbReference type="SUPFAM" id="SSF54631">
    <property type="entry name" value="CBS-domain pair"/>
    <property type="match status" value="1"/>
</dbReference>
<evidence type="ECO:0000256" key="9">
    <source>
        <dbReference type="ARBA" id="ARBA00074221"/>
    </source>
</evidence>